<evidence type="ECO:0000313" key="2">
    <source>
        <dbReference type="EMBL" id="SUZ85556.1"/>
    </source>
</evidence>
<accession>A0A381R1H0</accession>
<protein>
    <recommendedName>
        <fullName evidence="1">Glycoside hydrolase 123 catalytic domain-containing protein</fullName>
    </recommendedName>
</protein>
<gene>
    <name evidence="2" type="ORF">METZ01_LOCUS38410</name>
</gene>
<evidence type="ECO:0000259" key="1">
    <source>
        <dbReference type="Pfam" id="PF13320"/>
    </source>
</evidence>
<name>A0A381R1H0_9ZZZZ</name>
<dbReference type="EMBL" id="UINC01001640">
    <property type="protein sequence ID" value="SUZ85556.1"/>
    <property type="molecule type" value="Genomic_DNA"/>
</dbReference>
<dbReference type="AlphaFoldDB" id="A0A381R1H0"/>
<reference evidence="2" key="1">
    <citation type="submission" date="2018-05" db="EMBL/GenBank/DDBJ databases">
        <authorList>
            <person name="Lanie J.A."/>
            <person name="Ng W.-L."/>
            <person name="Kazmierczak K.M."/>
            <person name="Andrzejewski T.M."/>
            <person name="Davidsen T.M."/>
            <person name="Wayne K.J."/>
            <person name="Tettelin H."/>
            <person name="Glass J.I."/>
            <person name="Rusch D."/>
            <person name="Podicherti R."/>
            <person name="Tsui H.-C.T."/>
            <person name="Winkler M.E."/>
        </authorList>
    </citation>
    <scope>NUCLEOTIDE SEQUENCE</scope>
</reference>
<organism evidence="2">
    <name type="scientific">marine metagenome</name>
    <dbReference type="NCBI Taxonomy" id="408172"/>
    <lineage>
        <taxon>unclassified sequences</taxon>
        <taxon>metagenomes</taxon>
        <taxon>ecological metagenomes</taxon>
    </lineage>
</organism>
<feature type="domain" description="Glycoside hydrolase 123 catalytic" evidence="1">
    <location>
        <begin position="309"/>
        <end position="516"/>
    </location>
</feature>
<sequence length="556" mass="65302">MNLLFNKMNIKFNYILLFCLLSSFTNYAQFKVGLLNTLEAVYPDHNNLKFRNYYETNIPLNSSAEVLILIKSNIGNKISIDTRSKNISTINWDIIEPVPVEENTGLDSRTEQFKGKINPYVIRRAPFKIFEVIYPLNKKSFVTRHKYSLLRLTVNSKHLQYEKAHLIEISIKENLKNLQKLNFKIKIHSASIPELIDSNFFYTNWFNITQMEEKHNLKRWSDKWYEMLEKYAKIMADGRQNCVIIPGELISLKENKIHLDEDKMISFIDVFRKNGFKYFESPHLLGRGKNDDWGSPELITNLRGRGYFSDEAKKDIDTIIRKIKNFTKKYNLTNQWLQHIADEPTNNNAECYRQVSKQIKAIYPEIKIMEATNAKESLNGAVDFWCPIINDFQENEDFFRSREKIGEKVLIYTCLVPGGKWLNRTLDMERIRQVYFGWAGSKYNTFGYLHWGLNQYKADPFKQSVVKHPSPIASPTNYLPAGDTHIIYPGEDGPLSSLRFEAHRKGIEDYELLEILKSKNKRKHSKIVKKLFLDYKNYSTSISKYIRVKRKLLKSL</sequence>
<proteinExistence type="predicted"/>
<dbReference type="Pfam" id="PF13320">
    <property type="entry name" value="GH123_cat"/>
    <property type="match status" value="1"/>
</dbReference>
<dbReference type="InterPro" id="IPR025150">
    <property type="entry name" value="GH123_cat"/>
</dbReference>